<name>A0A841TME0_9BACL</name>
<comment type="caution">
    <text evidence="7">The sequence shown here is derived from an EMBL/GenBank/DDBJ whole genome shotgun (WGS) entry which is preliminary data.</text>
</comment>
<dbReference type="GO" id="GO:0046872">
    <property type="term" value="F:metal ion binding"/>
    <property type="evidence" value="ECO:0007669"/>
    <property type="project" value="UniProtKB-KW"/>
</dbReference>
<dbReference type="GO" id="GO:0005737">
    <property type="term" value="C:cytoplasm"/>
    <property type="evidence" value="ECO:0007669"/>
    <property type="project" value="TreeGrafter"/>
</dbReference>
<evidence type="ECO:0000256" key="4">
    <source>
        <dbReference type="ARBA" id="ARBA00023014"/>
    </source>
</evidence>
<dbReference type="InterPro" id="IPR017941">
    <property type="entry name" value="Rieske_2Fe-2S"/>
</dbReference>
<dbReference type="InterPro" id="IPR036922">
    <property type="entry name" value="Rieske_2Fe-2S_sf"/>
</dbReference>
<dbReference type="CDD" id="cd03477">
    <property type="entry name" value="Rieske_YhfW_C"/>
    <property type="match status" value="1"/>
</dbReference>
<dbReference type="InterPro" id="IPR036188">
    <property type="entry name" value="FAD/NAD-bd_sf"/>
</dbReference>
<organism evidence="7 8">
    <name type="scientific">Cohnella lubricantis</name>
    <dbReference type="NCBI Taxonomy" id="2163172"/>
    <lineage>
        <taxon>Bacteria</taxon>
        <taxon>Bacillati</taxon>
        <taxon>Bacillota</taxon>
        <taxon>Bacilli</taxon>
        <taxon>Bacillales</taxon>
        <taxon>Paenibacillaceae</taxon>
        <taxon>Cohnella</taxon>
    </lineage>
</organism>
<keyword evidence="3" id="KW-0408">Iron</keyword>
<keyword evidence="5" id="KW-1015">Disulfide bond</keyword>
<evidence type="ECO:0000256" key="5">
    <source>
        <dbReference type="ARBA" id="ARBA00023157"/>
    </source>
</evidence>
<dbReference type="InterPro" id="IPR038010">
    <property type="entry name" value="YhfW_C"/>
</dbReference>
<dbReference type="GO" id="GO:0016020">
    <property type="term" value="C:membrane"/>
    <property type="evidence" value="ECO:0007669"/>
    <property type="project" value="InterPro"/>
</dbReference>
<evidence type="ECO:0000313" key="8">
    <source>
        <dbReference type="Proteomes" id="UP000574133"/>
    </source>
</evidence>
<keyword evidence="8" id="KW-1185">Reference proteome</keyword>
<dbReference type="FunFam" id="2.102.10.10:FF:000014">
    <property type="entry name" value="Oxidoreductase, FAD dependent"/>
    <property type="match status" value="1"/>
</dbReference>
<accession>A0A841TME0</accession>
<evidence type="ECO:0000313" key="7">
    <source>
        <dbReference type="EMBL" id="MBB6679691.1"/>
    </source>
</evidence>
<keyword evidence="2" id="KW-0479">Metal-binding</keyword>
<dbReference type="GO" id="GO:0051537">
    <property type="term" value="F:2 iron, 2 sulfur cluster binding"/>
    <property type="evidence" value="ECO:0007669"/>
    <property type="project" value="UniProtKB-KW"/>
</dbReference>
<dbReference type="RefSeq" id="WP_185180949.1">
    <property type="nucleotide sequence ID" value="NZ_CBCSEP010000022.1"/>
</dbReference>
<keyword evidence="4" id="KW-0411">Iron-sulfur</keyword>
<dbReference type="EMBL" id="JACJVN010000100">
    <property type="protein sequence ID" value="MBB6679691.1"/>
    <property type="molecule type" value="Genomic_DNA"/>
</dbReference>
<evidence type="ECO:0000256" key="3">
    <source>
        <dbReference type="ARBA" id="ARBA00023004"/>
    </source>
</evidence>
<dbReference type="Gene3D" id="3.30.9.10">
    <property type="entry name" value="D-Amino Acid Oxidase, subunit A, domain 2"/>
    <property type="match status" value="1"/>
</dbReference>
<evidence type="ECO:0000256" key="1">
    <source>
        <dbReference type="ARBA" id="ARBA00022714"/>
    </source>
</evidence>
<dbReference type="InterPro" id="IPR005805">
    <property type="entry name" value="Rieske_Fe-S_prot_C"/>
</dbReference>
<dbReference type="SUPFAM" id="SSF51971">
    <property type="entry name" value="Nucleotide-binding domain"/>
    <property type="match status" value="1"/>
</dbReference>
<evidence type="ECO:0000256" key="2">
    <source>
        <dbReference type="ARBA" id="ARBA00022723"/>
    </source>
</evidence>
<sequence length="506" mass="56380">MTLPTYPESYWLATASMPGFGKLDRDLETDIVIVGGGITGITTAYLLAKEGRRVVLVTAGKLLNGTTGYTTAKLTAQHDLIYDEYIGHFGEEKAKRYYDANMDGLQFIRKLAEEEGIDCDLVKEDAFIYTNDDWKVQTIEREYQAYERLGIPGSLEKSIPLPVPSLRAVVMKGQARFHPVPYLKHLAESFVRMGGVVYEDTTVDKVEELGDGSVQVTAEEGRTIACRDAVSCSHFPIPDSAFYFARLHAESSYAIAARAPGEGELPRGMYLSADKPNRSVRAITYGGEKLLLIGGESHKVGQKEPGFKHYEALEEFARTAFGATDIVYRWSAQDFETTDKLPYVGRVAKDKLHIYTATGFRKWGMTTSVVAARILTDNILSRNNPYADLYDPSRFHADPDLATLAKENVNVAGKLIGGKLEWLRRKPEDLGPDEGGSVRVRGRRAGAYRAPDGELFVVDTTCRHMGCEVEWNDGDRTWDCPCHGSRYTYRGEVIEGPAKKDLERLR</sequence>
<evidence type="ECO:0000259" key="6">
    <source>
        <dbReference type="PROSITE" id="PS51296"/>
    </source>
</evidence>
<protein>
    <submittedName>
        <fullName evidence="7">FAD-dependent oxidoreductase</fullName>
    </submittedName>
</protein>
<dbReference type="AlphaFoldDB" id="A0A841TME0"/>
<proteinExistence type="predicted"/>
<dbReference type="InterPro" id="IPR006076">
    <property type="entry name" value="FAD-dep_OxRdtase"/>
</dbReference>
<feature type="domain" description="Rieske" evidence="6">
    <location>
        <begin position="422"/>
        <end position="506"/>
    </location>
</feature>
<dbReference type="Gene3D" id="2.102.10.10">
    <property type="entry name" value="Rieske [2Fe-2S] iron-sulphur domain"/>
    <property type="match status" value="1"/>
</dbReference>
<dbReference type="PROSITE" id="PS51296">
    <property type="entry name" value="RIESKE"/>
    <property type="match status" value="1"/>
</dbReference>
<dbReference type="Gene3D" id="3.50.50.60">
    <property type="entry name" value="FAD/NAD(P)-binding domain"/>
    <property type="match status" value="1"/>
</dbReference>
<dbReference type="Proteomes" id="UP000574133">
    <property type="component" value="Unassembled WGS sequence"/>
</dbReference>
<dbReference type="GO" id="GO:0004497">
    <property type="term" value="F:monooxygenase activity"/>
    <property type="evidence" value="ECO:0007669"/>
    <property type="project" value="UniProtKB-ARBA"/>
</dbReference>
<dbReference type="PRINTS" id="PR00162">
    <property type="entry name" value="RIESKE"/>
</dbReference>
<reference evidence="7 8" key="1">
    <citation type="submission" date="2020-08" db="EMBL/GenBank/DDBJ databases">
        <title>Cohnella phylogeny.</title>
        <authorList>
            <person name="Dunlap C."/>
        </authorList>
    </citation>
    <scope>NUCLEOTIDE SEQUENCE [LARGE SCALE GENOMIC DNA]</scope>
    <source>
        <strain evidence="7 8">DSM 103658</strain>
    </source>
</reference>
<dbReference type="Pfam" id="PF01266">
    <property type="entry name" value="DAO"/>
    <property type="match status" value="1"/>
</dbReference>
<dbReference type="GO" id="GO:0016705">
    <property type="term" value="F:oxidoreductase activity, acting on paired donors, with incorporation or reduction of molecular oxygen"/>
    <property type="evidence" value="ECO:0007669"/>
    <property type="project" value="UniProtKB-ARBA"/>
</dbReference>
<gene>
    <name evidence="7" type="ORF">H4Q31_20620</name>
</gene>
<dbReference type="Pfam" id="PF00355">
    <property type="entry name" value="Rieske"/>
    <property type="match status" value="1"/>
</dbReference>
<dbReference type="PANTHER" id="PTHR13847">
    <property type="entry name" value="SARCOSINE DEHYDROGENASE-RELATED"/>
    <property type="match status" value="1"/>
</dbReference>
<keyword evidence="1" id="KW-0001">2Fe-2S</keyword>
<dbReference type="SUPFAM" id="SSF50022">
    <property type="entry name" value="ISP domain"/>
    <property type="match status" value="1"/>
</dbReference>
<dbReference type="PANTHER" id="PTHR13847:SF274">
    <property type="entry name" value="RIESKE 2FE-2S IRON-SULFUR PROTEIN YHFW-RELATED"/>
    <property type="match status" value="1"/>
</dbReference>